<organism evidence="2 3">
    <name type="scientific">Catenaria anguillulae PL171</name>
    <dbReference type="NCBI Taxonomy" id="765915"/>
    <lineage>
        <taxon>Eukaryota</taxon>
        <taxon>Fungi</taxon>
        <taxon>Fungi incertae sedis</taxon>
        <taxon>Blastocladiomycota</taxon>
        <taxon>Blastocladiomycetes</taxon>
        <taxon>Blastocladiales</taxon>
        <taxon>Catenariaceae</taxon>
        <taxon>Catenaria</taxon>
    </lineage>
</organism>
<name>A0A1Y2HM44_9FUNG</name>
<dbReference type="Proteomes" id="UP000193411">
    <property type="component" value="Unassembled WGS sequence"/>
</dbReference>
<reference evidence="2 3" key="1">
    <citation type="submission" date="2016-07" db="EMBL/GenBank/DDBJ databases">
        <title>Pervasive Adenine N6-methylation of Active Genes in Fungi.</title>
        <authorList>
            <consortium name="DOE Joint Genome Institute"/>
            <person name="Mondo S.J."/>
            <person name="Dannebaum R.O."/>
            <person name="Kuo R.C."/>
            <person name="Labutti K."/>
            <person name="Haridas S."/>
            <person name="Kuo A."/>
            <person name="Salamov A."/>
            <person name="Ahrendt S.R."/>
            <person name="Lipzen A."/>
            <person name="Sullivan W."/>
            <person name="Andreopoulos W.B."/>
            <person name="Clum A."/>
            <person name="Lindquist E."/>
            <person name="Daum C."/>
            <person name="Ramamoorthy G.K."/>
            <person name="Gryganskyi A."/>
            <person name="Culley D."/>
            <person name="Magnuson J.K."/>
            <person name="James T.Y."/>
            <person name="O'Malley M.A."/>
            <person name="Stajich J.E."/>
            <person name="Spatafora J.W."/>
            <person name="Visel A."/>
            <person name="Grigoriev I.V."/>
        </authorList>
    </citation>
    <scope>NUCLEOTIDE SEQUENCE [LARGE SCALE GENOMIC DNA]</scope>
    <source>
        <strain evidence="2 3">PL171</strain>
    </source>
</reference>
<dbReference type="EMBL" id="MCFL01000021">
    <property type="protein sequence ID" value="ORZ35646.1"/>
    <property type="molecule type" value="Genomic_DNA"/>
</dbReference>
<evidence type="ECO:0000313" key="3">
    <source>
        <dbReference type="Proteomes" id="UP000193411"/>
    </source>
</evidence>
<protein>
    <recommendedName>
        <fullName evidence="4">Secreted protein</fullName>
    </recommendedName>
</protein>
<sequence>MDFGPLCLLPFLSLLRWSSFFFHSNILALCFPLSRHFAPTHVGSSPVLASVVIPPLPSSPLRVQFIPLTYSHPHVANPPVSR</sequence>
<evidence type="ECO:0000313" key="2">
    <source>
        <dbReference type="EMBL" id="ORZ35646.1"/>
    </source>
</evidence>
<gene>
    <name evidence="2" type="ORF">BCR44DRAFT_1433911</name>
</gene>
<keyword evidence="3" id="KW-1185">Reference proteome</keyword>
<feature type="signal peptide" evidence="1">
    <location>
        <begin position="1"/>
        <end position="30"/>
    </location>
</feature>
<proteinExistence type="predicted"/>
<evidence type="ECO:0008006" key="4">
    <source>
        <dbReference type="Google" id="ProtNLM"/>
    </source>
</evidence>
<evidence type="ECO:0000256" key="1">
    <source>
        <dbReference type="SAM" id="SignalP"/>
    </source>
</evidence>
<feature type="chain" id="PRO_5012688880" description="Secreted protein" evidence="1">
    <location>
        <begin position="31"/>
        <end position="82"/>
    </location>
</feature>
<dbReference type="AlphaFoldDB" id="A0A1Y2HM44"/>
<comment type="caution">
    <text evidence="2">The sequence shown here is derived from an EMBL/GenBank/DDBJ whole genome shotgun (WGS) entry which is preliminary data.</text>
</comment>
<keyword evidence="1" id="KW-0732">Signal</keyword>
<accession>A0A1Y2HM44</accession>